<dbReference type="EMBL" id="CP012332">
    <property type="protein sequence ID" value="AKU92588.1"/>
    <property type="molecule type" value="Genomic_DNA"/>
</dbReference>
<name>A0A0K1PGC6_9BACT</name>
<evidence type="ECO:0000313" key="3">
    <source>
        <dbReference type="Proteomes" id="UP000055590"/>
    </source>
</evidence>
<dbReference type="Proteomes" id="UP000055590">
    <property type="component" value="Chromosome"/>
</dbReference>
<gene>
    <name evidence="2" type="ORF">AKJ08_2975</name>
</gene>
<keyword evidence="3" id="KW-1185">Reference proteome</keyword>
<protein>
    <submittedName>
        <fullName evidence="2">Uncharacterized protein</fullName>
    </submittedName>
</protein>
<evidence type="ECO:0000313" key="2">
    <source>
        <dbReference type="EMBL" id="AKU92588.1"/>
    </source>
</evidence>
<dbReference type="AlphaFoldDB" id="A0A0K1PGC6"/>
<feature type="region of interest" description="Disordered" evidence="1">
    <location>
        <begin position="1"/>
        <end position="20"/>
    </location>
</feature>
<dbReference type="PATRIC" id="fig|1391653.3.peg.3098"/>
<reference evidence="2 3" key="1">
    <citation type="submission" date="2015-08" db="EMBL/GenBank/DDBJ databases">
        <authorList>
            <person name="Babu N.S."/>
            <person name="Beckwith C.J."/>
            <person name="Beseler K.G."/>
            <person name="Brison A."/>
            <person name="Carone J.V."/>
            <person name="Caskin T.P."/>
            <person name="Diamond M."/>
            <person name="Durham M.E."/>
            <person name="Foxe J.M."/>
            <person name="Go M."/>
            <person name="Henderson B.A."/>
            <person name="Jones I.B."/>
            <person name="McGettigan J.A."/>
            <person name="Micheletti S.J."/>
            <person name="Nasrallah M.E."/>
            <person name="Ortiz D."/>
            <person name="Piller C.R."/>
            <person name="Privatt S.R."/>
            <person name="Schneider S.L."/>
            <person name="Sharp S."/>
            <person name="Smith T.C."/>
            <person name="Stanton J.D."/>
            <person name="Ullery H.E."/>
            <person name="Wilson R.J."/>
            <person name="Serrano M.G."/>
            <person name="Buck G."/>
            <person name="Lee V."/>
            <person name="Wang Y."/>
            <person name="Carvalho R."/>
            <person name="Voegtly L."/>
            <person name="Shi R."/>
            <person name="Duckworth R."/>
            <person name="Johnson A."/>
            <person name="Loviza R."/>
            <person name="Walstead R."/>
            <person name="Shah Z."/>
            <person name="Kiflezghi M."/>
            <person name="Wade K."/>
            <person name="Ball S.L."/>
            <person name="Bradley K.W."/>
            <person name="Asai D.J."/>
            <person name="Bowman C.A."/>
            <person name="Russell D.A."/>
            <person name="Pope W.H."/>
            <person name="Jacobs-Sera D."/>
            <person name="Hendrix R.W."/>
            <person name="Hatfull G.F."/>
        </authorList>
    </citation>
    <scope>NUCLEOTIDE SEQUENCE [LARGE SCALE GENOMIC DNA]</scope>
    <source>
        <strain evidence="2 3">DSM 27710</strain>
    </source>
</reference>
<proteinExistence type="predicted"/>
<evidence type="ECO:0000256" key="1">
    <source>
        <dbReference type="SAM" id="MobiDB-lite"/>
    </source>
</evidence>
<dbReference type="KEGG" id="vin:AKJ08_2975"/>
<accession>A0A0K1PGC6</accession>
<sequence>MGAGGAGGGGDEEEIASPPTSADLIADALEAERIPARTAAHYELLAIHAPGLLPAEYRAEVPLHGAPSVSSALVAMAHLDEYPPEERAEVEALLADPEDPNWLRFDRLSNFTPTGKSCWELFGIGAQSVGGRYLGRHVDTRYFRIRALLPIAGEVQRQHEIENRLQAALAAKVPGVGGKAQVTLREYFDQSFEYYRDRLGMADPRSKLEVAARNKGEDGQPRIPLYVTTCDGGMNNASASPYGFIISSVQLALEDEDLRRVVIPHEIFHLFEFGYTFCGDGHACWPFEAAATAIEDEIAPGLRRWSGRFAHKTLGPEGMLDPMDRSFRCPEEPMHSNHHGRCKNRRDALRTRYPGDYSKFVLVKHLMRNHFWRMKDFWESYAAADADPSKVLAQDELAEFQLALLADPPERSAFDPDDRASFRAGKATLDAAPGESARYTFHAEADRLKAVGPAFRAAPGDVVSRSALKQGDARSLPIPPGGTHRMLIEVPQEAGAGDPVMNYDNVSLVIRSASSPRVSFNYVALDAGSQGPATMHRGTDSFGDSRGRVWTSDKVLNREFPFRTSEHGALPRYVLATLTNFGPSPLTYELGISFPQACGVACADHYTRELARLDCASKWCSGSGASCRKEYESKIARSLLDGSFVGGLGGFCKVLCPAWIDGLAKPYQGGGDWRELICKGSGVDCSREPAGFVPLHAWPAVTCEAIHR</sequence>
<organism evidence="2 3">
    <name type="scientific">Vulgatibacter incomptus</name>
    <dbReference type="NCBI Taxonomy" id="1391653"/>
    <lineage>
        <taxon>Bacteria</taxon>
        <taxon>Pseudomonadati</taxon>
        <taxon>Myxococcota</taxon>
        <taxon>Myxococcia</taxon>
        <taxon>Myxococcales</taxon>
        <taxon>Cystobacterineae</taxon>
        <taxon>Vulgatibacteraceae</taxon>
        <taxon>Vulgatibacter</taxon>
    </lineage>
</organism>